<evidence type="ECO:0000313" key="1">
    <source>
        <dbReference type="EMBL" id="QBK92302.1"/>
    </source>
</evidence>
<reference evidence="1" key="1">
    <citation type="journal article" date="2019" name="MBio">
        <title>Virus Genomes from Deep Sea Sediments Expand the Ocean Megavirome and Support Independent Origins of Viral Gigantism.</title>
        <authorList>
            <person name="Backstrom D."/>
            <person name="Yutin N."/>
            <person name="Jorgensen S.L."/>
            <person name="Dharamshi J."/>
            <person name="Homa F."/>
            <person name="Zaremba-Niedwiedzka K."/>
            <person name="Spang A."/>
            <person name="Wolf Y.I."/>
            <person name="Koonin E.V."/>
            <person name="Ettema T.J."/>
        </authorList>
    </citation>
    <scope>NUCLEOTIDE SEQUENCE</scope>
</reference>
<proteinExistence type="predicted"/>
<dbReference type="EMBL" id="MK500573">
    <property type="protein sequence ID" value="QBK92302.1"/>
    <property type="molecule type" value="Genomic_DNA"/>
</dbReference>
<name>A0A481ZAB6_9VIRU</name>
<protein>
    <submittedName>
        <fullName evidence="1">Uncharacterized protein</fullName>
    </submittedName>
</protein>
<accession>A0A481ZAB6</accession>
<organism evidence="1">
    <name type="scientific">Pithovirus LCPAC304</name>
    <dbReference type="NCBI Taxonomy" id="2506594"/>
    <lineage>
        <taxon>Viruses</taxon>
        <taxon>Pithoviruses</taxon>
    </lineage>
</organism>
<gene>
    <name evidence="1" type="ORF">LCPAC304_06490</name>
</gene>
<sequence>MKTILILKCDLKMSTLAEYDLLVSDYSEKSVKVEGKATKDFLPEWKKLHGRFNNHLKGGPGWIFSVKQKEGLLTVIDQIRAGEIEPSDPLKSSTLSLIDKVSSNIRDLSPTDRLEAIDYIRATFHFM</sequence>